<dbReference type="AlphaFoldDB" id="A0A2C9VN49"/>
<evidence type="ECO:0000313" key="1">
    <source>
        <dbReference type="EMBL" id="OAY47046.1"/>
    </source>
</evidence>
<name>A0A2C9VN49_MANES</name>
<reference evidence="1" key="1">
    <citation type="submission" date="2016-02" db="EMBL/GenBank/DDBJ databases">
        <title>WGS assembly of Manihot esculenta.</title>
        <authorList>
            <person name="Bredeson J.V."/>
            <person name="Prochnik S.E."/>
            <person name="Lyons J.B."/>
            <person name="Schmutz J."/>
            <person name="Grimwood J."/>
            <person name="Vrebalov J."/>
            <person name="Bart R.S."/>
            <person name="Amuge T."/>
            <person name="Ferguson M.E."/>
            <person name="Green R."/>
            <person name="Putnam N."/>
            <person name="Stites J."/>
            <person name="Rounsley S."/>
            <person name="Rokhsar D.S."/>
        </authorList>
    </citation>
    <scope>NUCLEOTIDE SEQUENCE [LARGE SCALE GENOMIC DNA]</scope>
    <source>
        <tissue evidence="1">Leaf</tissue>
    </source>
</reference>
<sequence length="73" mass="8751">MIGKQIRKAILVRFNPMTDLHIEYCKRRSQIEPRQYHFLLYIIHCFPFHLNRVSSLCILLYASQGDTCSSWCF</sequence>
<organism evidence="1">
    <name type="scientific">Manihot esculenta</name>
    <name type="common">Cassava</name>
    <name type="synonym">Jatropha manihot</name>
    <dbReference type="NCBI Taxonomy" id="3983"/>
    <lineage>
        <taxon>Eukaryota</taxon>
        <taxon>Viridiplantae</taxon>
        <taxon>Streptophyta</taxon>
        <taxon>Embryophyta</taxon>
        <taxon>Tracheophyta</taxon>
        <taxon>Spermatophyta</taxon>
        <taxon>Magnoliopsida</taxon>
        <taxon>eudicotyledons</taxon>
        <taxon>Gunneridae</taxon>
        <taxon>Pentapetalae</taxon>
        <taxon>rosids</taxon>
        <taxon>fabids</taxon>
        <taxon>Malpighiales</taxon>
        <taxon>Euphorbiaceae</taxon>
        <taxon>Crotonoideae</taxon>
        <taxon>Manihoteae</taxon>
        <taxon>Manihot</taxon>
    </lineage>
</organism>
<proteinExistence type="predicted"/>
<gene>
    <name evidence="1" type="ORF">MANES_06G048200</name>
</gene>
<accession>A0A2C9VN49</accession>
<dbReference type="EMBL" id="CM004392">
    <property type="protein sequence ID" value="OAY47046.1"/>
    <property type="molecule type" value="Genomic_DNA"/>
</dbReference>
<protein>
    <submittedName>
        <fullName evidence="1">Uncharacterized protein</fullName>
    </submittedName>
</protein>